<proteinExistence type="predicted"/>
<dbReference type="Proteomes" id="UP001372834">
    <property type="component" value="Unassembled WGS sequence"/>
</dbReference>
<name>A0AAN8NWF9_POLSC</name>
<accession>A0AAN8NWF9</accession>
<organism evidence="1 2">
    <name type="scientific">Polyplax serrata</name>
    <name type="common">Common mouse louse</name>
    <dbReference type="NCBI Taxonomy" id="468196"/>
    <lineage>
        <taxon>Eukaryota</taxon>
        <taxon>Metazoa</taxon>
        <taxon>Ecdysozoa</taxon>
        <taxon>Arthropoda</taxon>
        <taxon>Hexapoda</taxon>
        <taxon>Insecta</taxon>
        <taxon>Pterygota</taxon>
        <taxon>Neoptera</taxon>
        <taxon>Paraneoptera</taxon>
        <taxon>Psocodea</taxon>
        <taxon>Troctomorpha</taxon>
        <taxon>Phthiraptera</taxon>
        <taxon>Anoplura</taxon>
        <taxon>Polyplacidae</taxon>
        <taxon>Polyplax</taxon>
    </lineage>
</organism>
<comment type="caution">
    <text evidence="1">The sequence shown here is derived from an EMBL/GenBank/DDBJ whole genome shotgun (WGS) entry which is preliminary data.</text>
</comment>
<evidence type="ECO:0000313" key="2">
    <source>
        <dbReference type="Proteomes" id="UP001372834"/>
    </source>
</evidence>
<gene>
    <name evidence="1" type="ORF">RUM43_005669</name>
</gene>
<protein>
    <submittedName>
        <fullName evidence="1">Uncharacterized protein</fullName>
    </submittedName>
</protein>
<reference evidence="1 2" key="1">
    <citation type="submission" date="2023-10" db="EMBL/GenBank/DDBJ databases">
        <title>Genomes of two closely related lineages of the louse Polyplax serrata with different host specificities.</title>
        <authorList>
            <person name="Martinu J."/>
            <person name="Tarabai H."/>
            <person name="Stefka J."/>
            <person name="Hypsa V."/>
        </authorList>
    </citation>
    <scope>NUCLEOTIDE SEQUENCE [LARGE SCALE GENOMIC DNA]</scope>
    <source>
        <strain evidence="1">HR10_N</strain>
    </source>
</reference>
<evidence type="ECO:0000313" key="1">
    <source>
        <dbReference type="EMBL" id="KAK6625372.1"/>
    </source>
</evidence>
<sequence length="109" mass="11896">MNVVRCANAVGALPVVQQSCCCGLTQCCSCVNLTFLKTTEGMLKLAEIKVLSKAPQKNWKPRARETETAVLATSLQPNRKNNTPAEPKTPRLNVLQIVDLCNSTAHIFL</sequence>
<dbReference type="AlphaFoldDB" id="A0AAN8NWF9"/>
<dbReference type="EMBL" id="JAWJWE010000037">
    <property type="protein sequence ID" value="KAK6625372.1"/>
    <property type="molecule type" value="Genomic_DNA"/>
</dbReference>